<gene>
    <name evidence="1" type="ORF">LCGC14_1121340</name>
</gene>
<accession>A0A0F9Q9K9</accession>
<organism evidence="1">
    <name type="scientific">marine sediment metagenome</name>
    <dbReference type="NCBI Taxonomy" id="412755"/>
    <lineage>
        <taxon>unclassified sequences</taxon>
        <taxon>metagenomes</taxon>
        <taxon>ecological metagenomes</taxon>
    </lineage>
</organism>
<proteinExistence type="predicted"/>
<protein>
    <submittedName>
        <fullName evidence="1">Uncharacterized protein</fullName>
    </submittedName>
</protein>
<name>A0A0F9Q9K9_9ZZZZ</name>
<dbReference type="AlphaFoldDB" id="A0A0F9Q9K9"/>
<comment type="caution">
    <text evidence="1">The sequence shown here is derived from an EMBL/GenBank/DDBJ whole genome shotgun (WGS) entry which is preliminary data.</text>
</comment>
<dbReference type="EMBL" id="LAZR01005185">
    <property type="protein sequence ID" value="KKN02083.1"/>
    <property type="molecule type" value="Genomic_DNA"/>
</dbReference>
<evidence type="ECO:0000313" key="1">
    <source>
        <dbReference type="EMBL" id="KKN02083.1"/>
    </source>
</evidence>
<reference evidence="1" key="1">
    <citation type="journal article" date="2015" name="Nature">
        <title>Complex archaea that bridge the gap between prokaryotes and eukaryotes.</title>
        <authorList>
            <person name="Spang A."/>
            <person name="Saw J.H."/>
            <person name="Jorgensen S.L."/>
            <person name="Zaremba-Niedzwiedzka K."/>
            <person name="Martijn J."/>
            <person name="Lind A.E."/>
            <person name="van Eijk R."/>
            <person name="Schleper C."/>
            <person name="Guy L."/>
            <person name="Ettema T.J."/>
        </authorList>
    </citation>
    <scope>NUCLEOTIDE SEQUENCE</scope>
</reference>
<sequence>MEFEVQGDQGLFVPKGNRVNGTMLVQQGGSLFEAAVARGNVFSVVSQTTVTTQAGLSATTPGLTIANLNGSGKEVILWYAAWATLVSASAAFQAWLAYGAVHATAVVATTPSTTVINSKTGAPGEPGGVRVLDVATLPAAPVAVALLGGASSAAITVGLQNAEGGRWFHGDRKLQSGSNFSIQTSTAGTIFTEFVFEVVDKV</sequence>